<keyword evidence="1" id="KW-0812">Transmembrane</keyword>
<dbReference type="AlphaFoldDB" id="A0A0B6TEQ7"/>
<feature type="transmembrane region" description="Helical" evidence="1">
    <location>
        <begin position="90"/>
        <end position="113"/>
    </location>
</feature>
<evidence type="ECO:0000256" key="1">
    <source>
        <dbReference type="SAM" id="Phobius"/>
    </source>
</evidence>
<evidence type="ECO:0000313" key="2">
    <source>
        <dbReference type="EMBL" id="AJK68452.1"/>
    </source>
</evidence>
<sequence>MGGEGAGAGDDGASRSVDRVIGVYLLVVSAFLLFGLHLPGLPALWRGDPTVEYLTYPGLFWLVKVMDLGIAVPVIVIAALRLIRSPERAVLLRYAVTGWAALLASSVAEMAVVMQVAGDPAASRVLPIAFSGFAFLALVLAVLAHRPLLSPGAAVPAELDGHSRRSP</sequence>
<keyword evidence="1" id="KW-0472">Membrane</keyword>
<gene>
    <name evidence="2" type="ORF">B840_04165</name>
</gene>
<feature type="transmembrane region" description="Helical" evidence="1">
    <location>
        <begin position="21"/>
        <end position="39"/>
    </location>
</feature>
<name>A0A0B6TEQ7_9CORY</name>
<dbReference type="RefSeq" id="WP_042621086.1">
    <property type="nucleotide sequence ID" value="NZ_CP007790.1"/>
</dbReference>
<proteinExistence type="predicted"/>
<dbReference type="Proteomes" id="UP000031928">
    <property type="component" value="Chromosome"/>
</dbReference>
<protein>
    <submittedName>
        <fullName evidence="2">Uncharacterized protein</fullName>
    </submittedName>
</protein>
<feature type="transmembrane region" description="Helical" evidence="1">
    <location>
        <begin position="59"/>
        <end position="83"/>
    </location>
</feature>
<accession>A0A0B6TEQ7</accession>
<organism evidence="2 3">
    <name type="scientific">Corynebacterium marinum DSM 44953</name>
    <dbReference type="NCBI Taxonomy" id="1224162"/>
    <lineage>
        <taxon>Bacteria</taxon>
        <taxon>Bacillati</taxon>
        <taxon>Actinomycetota</taxon>
        <taxon>Actinomycetes</taxon>
        <taxon>Mycobacteriales</taxon>
        <taxon>Corynebacteriaceae</taxon>
        <taxon>Corynebacterium</taxon>
    </lineage>
</organism>
<dbReference type="OrthoDB" id="3778270at2"/>
<dbReference type="HOGENOM" id="CLU_1591761_0_0_11"/>
<keyword evidence="1" id="KW-1133">Transmembrane helix</keyword>
<dbReference type="EMBL" id="CP007790">
    <property type="protein sequence ID" value="AJK68452.1"/>
    <property type="molecule type" value="Genomic_DNA"/>
</dbReference>
<feature type="transmembrane region" description="Helical" evidence="1">
    <location>
        <begin position="125"/>
        <end position="144"/>
    </location>
</feature>
<dbReference type="KEGG" id="cmq:B840_04165"/>
<reference evidence="2 3" key="1">
    <citation type="submission" date="2014-05" db="EMBL/GenBank/DDBJ databases">
        <title>Complete genome sequence of Corynebacterium marinum DSM 44953.</title>
        <authorList>
            <person name="Schaffert L."/>
            <person name="Albersmeier A."/>
            <person name="Kalinowski J."/>
            <person name="Ruckert C."/>
        </authorList>
    </citation>
    <scope>NUCLEOTIDE SEQUENCE [LARGE SCALE GENOMIC DNA]</scope>
    <source>
        <strain evidence="2 3">DSM 44953</strain>
    </source>
</reference>
<keyword evidence="3" id="KW-1185">Reference proteome</keyword>
<evidence type="ECO:0000313" key="3">
    <source>
        <dbReference type="Proteomes" id="UP000031928"/>
    </source>
</evidence>